<dbReference type="EMBL" id="AQFT01000136">
    <property type="protein sequence ID" value="EMZ21132.1"/>
    <property type="molecule type" value="Genomic_DNA"/>
</dbReference>
<reference evidence="1 2" key="1">
    <citation type="journal article" date="2014" name="Genome Announc.">
        <title>Draft genome sequences of the altered schaedler flora, a defined bacterial community from gnotobiotic mice.</title>
        <authorList>
            <person name="Wannemuehler M.J."/>
            <person name="Overstreet A.M."/>
            <person name="Ward D.V."/>
            <person name="Phillips G.J."/>
        </authorList>
    </citation>
    <scope>NUCLEOTIDE SEQUENCE [LARGE SCALE GENOMIC DNA]</scope>
    <source>
        <strain evidence="1 2">ASF492</strain>
    </source>
</reference>
<dbReference type="HOGENOM" id="CLU_1169262_0_0_9"/>
<protein>
    <submittedName>
        <fullName evidence="1">Uncharacterized protein</fullName>
    </submittedName>
</protein>
<evidence type="ECO:0000313" key="2">
    <source>
        <dbReference type="Proteomes" id="UP000012589"/>
    </source>
</evidence>
<dbReference type="AlphaFoldDB" id="N1ZVS4"/>
<evidence type="ECO:0000313" key="1">
    <source>
        <dbReference type="EMBL" id="EMZ21132.1"/>
    </source>
</evidence>
<name>N1ZVS4_9FIRM</name>
<dbReference type="OrthoDB" id="3035570at2"/>
<gene>
    <name evidence="1" type="ORF">C823_04705</name>
</gene>
<organism evidence="1 2">
    <name type="scientific">Eubacterium plexicaudatum ASF492</name>
    <dbReference type="NCBI Taxonomy" id="1235802"/>
    <lineage>
        <taxon>Bacteria</taxon>
        <taxon>Bacillati</taxon>
        <taxon>Bacillota</taxon>
        <taxon>Clostridia</taxon>
        <taxon>Eubacteriales</taxon>
        <taxon>Eubacteriaceae</taxon>
        <taxon>Eubacterium</taxon>
    </lineage>
</organism>
<keyword evidence="2" id="KW-1185">Reference proteome</keyword>
<dbReference type="PATRIC" id="fig|1235802.3.peg.4966"/>
<proteinExistence type="predicted"/>
<accession>N1ZVS4</accession>
<comment type="caution">
    <text evidence="1">The sequence shown here is derived from an EMBL/GenBank/DDBJ whole genome shotgun (WGS) entry which is preliminary data.</text>
</comment>
<dbReference type="Proteomes" id="UP000012589">
    <property type="component" value="Unassembled WGS sequence"/>
</dbReference>
<dbReference type="STRING" id="1235802.C823_04705"/>
<sequence length="237" mass="28226">MKRQIRRNVFETNSSSMHSLTVMKRDDKYTPEEILDGIYLCKDEDTGEESCVWEPWDHDLEFGRSPFRALGTFTDKWLYACASLVHDYNDDVYKELVALALKYIPGLKKIKLPMDSDSIVDKNDEEHKNDDYYQKYGKTEDELKEYLSQKEKDWGFEIEYWKSSNGWWHYDIPCTGYVDEDILSGFLEHEGISLEEYLINKKYVVIQDGDEYCYWDNMKQTGLVNMDMIVHEYPRED</sequence>